<protein>
    <submittedName>
        <fullName evidence="5">Ribosomal protein S5 domain 2-like protein</fullName>
    </submittedName>
</protein>
<dbReference type="InterPro" id="IPR023582">
    <property type="entry name" value="Impact"/>
</dbReference>
<dbReference type="RefSeq" id="XP_033460925.1">
    <property type="nucleotide sequence ID" value="XM_033606423.1"/>
</dbReference>
<feature type="compositionally biased region" description="Polar residues" evidence="2">
    <location>
        <begin position="186"/>
        <end position="207"/>
    </location>
</feature>
<keyword evidence="4" id="KW-1185">Reference proteome</keyword>
<dbReference type="Proteomes" id="UP000504637">
    <property type="component" value="Unplaced"/>
</dbReference>
<reference evidence="5" key="2">
    <citation type="submission" date="2020-04" db="EMBL/GenBank/DDBJ databases">
        <authorList>
            <consortium name="NCBI Genome Project"/>
        </authorList>
    </citation>
    <scope>NUCLEOTIDE SEQUENCE</scope>
    <source>
        <strain evidence="5">CBS 342.82</strain>
    </source>
</reference>
<proteinExistence type="inferred from homology"/>
<evidence type="ECO:0000256" key="2">
    <source>
        <dbReference type="SAM" id="MobiDB-lite"/>
    </source>
</evidence>
<dbReference type="GO" id="GO:0006446">
    <property type="term" value="P:regulation of translational initiation"/>
    <property type="evidence" value="ECO:0007669"/>
    <property type="project" value="TreeGrafter"/>
</dbReference>
<evidence type="ECO:0000256" key="1">
    <source>
        <dbReference type="ARBA" id="ARBA00007665"/>
    </source>
</evidence>
<dbReference type="AlphaFoldDB" id="A0A6J3M8G0"/>
<dbReference type="Gene3D" id="3.30.230.30">
    <property type="entry name" value="Impact, N-terminal domain"/>
    <property type="match status" value="1"/>
</dbReference>
<dbReference type="PANTHER" id="PTHR16301:SF25">
    <property type="entry name" value="PROTEIN IMPACT"/>
    <property type="match status" value="1"/>
</dbReference>
<comment type="similarity">
    <text evidence="1">Belongs to the IMPACT family.</text>
</comment>
<accession>A0A6J3M8G0</accession>
<dbReference type="InterPro" id="IPR020568">
    <property type="entry name" value="Ribosomal_Su5_D2-typ_SF"/>
</dbReference>
<dbReference type="PANTHER" id="PTHR16301">
    <property type="entry name" value="IMPACT-RELATED"/>
    <property type="match status" value="1"/>
</dbReference>
<dbReference type="GO" id="GO:0140469">
    <property type="term" value="P:GCN2-mediated signaling"/>
    <property type="evidence" value="ECO:0007669"/>
    <property type="project" value="TreeGrafter"/>
</dbReference>
<name>A0A6J3M8G0_9PEZI</name>
<evidence type="ECO:0000313" key="5">
    <source>
        <dbReference type="RefSeq" id="XP_033460925.1"/>
    </source>
</evidence>
<evidence type="ECO:0000259" key="3">
    <source>
        <dbReference type="Pfam" id="PF01205"/>
    </source>
</evidence>
<dbReference type="OrthoDB" id="69641at2759"/>
<reference evidence="5" key="3">
    <citation type="submission" date="2025-08" db="UniProtKB">
        <authorList>
            <consortium name="RefSeq"/>
        </authorList>
    </citation>
    <scope>IDENTIFICATION</scope>
    <source>
        <strain evidence="5">CBS 342.82</strain>
    </source>
</reference>
<sequence>MALKRKQPGDTSELENVFRSAPIEDRSSKFIGYFSPTLTPKELQELAEIQGASHKILGWRRESNQQSITKATRYITGSDDDGEKYGGKKVEKVLELSRAVGACVVARWYGGVMLGPARFTHIETCAQEAIHRWEDHQVEERAKRQKIANEEAERGRLVKTLEDRDNSIVVLRTLALEKEQAVTAEKPSSTEQTSKSAVTASRTQVQHTPDYGAMQLERLRALDKARDATLSFLLKRIDKAEAALAASKAASVEKPP</sequence>
<feature type="domain" description="Impact N-terminal" evidence="3">
    <location>
        <begin position="26"/>
        <end position="130"/>
    </location>
</feature>
<reference evidence="5" key="1">
    <citation type="submission" date="2020-01" db="EMBL/GenBank/DDBJ databases">
        <authorList>
            <consortium name="DOE Joint Genome Institute"/>
            <person name="Haridas S."/>
            <person name="Albert R."/>
            <person name="Binder M."/>
            <person name="Bloem J."/>
            <person name="Labutti K."/>
            <person name="Salamov A."/>
            <person name="Andreopoulos B."/>
            <person name="Baker S.E."/>
            <person name="Barry K."/>
            <person name="Bills G."/>
            <person name="Bluhm B.H."/>
            <person name="Cannon C."/>
            <person name="Castanera R."/>
            <person name="Culley D.E."/>
            <person name="Daum C."/>
            <person name="Ezra D."/>
            <person name="Gonzalez J.B."/>
            <person name="Henrissat B."/>
            <person name="Kuo A."/>
            <person name="Liang C."/>
            <person name="Lipzen A."/>
            <person name="Lutzoni F."/>
            <person name="Magnuson J."/>
            <person name="Mondo S."/>
            <person name="Nolan M."/>
            <person name="Ohm R."/>
            <person name="Pangilinan J."/>
            <person name="Park H.-J."/>
            <person name="Ramirez L."/>
            <person name="Alfaro M."/>
            <person name="Sun H."/>
            <person name="Tritt A."/>
            <person name="Yoshinaga Y."/>
            <person name="Zwiers L.-H."/>
            <person name="Turgeon B.G."/>
            <person name="Goodwin S.B."/>
            <person name="Spatafora J.W."/>
            <person name="Crous P.W."/>
            <person name="Grigoriev I.V."/>
        </authorList>
    </citation>
    <scope>NUCLEOTIDE SEQUENCE</scope>
    <source>
        <strain evidence="5">CBS 342.82</strain>
    </source>
</reference>
<feature type="region of interest" description="Disordered" evidence="2">
    <location>
        <begin position="181"/>
        <end position="209"/>
    </location>
</feature>
<dbReference type="InterPro" id="IPR001498">
    <property type="entry name" value="Impact_N"/>
</dbReference>
<organism evidence="5">
    <name type="scientific">Dissoconium aciculare CBS 342.82</name>
    <dbReference type="NCBI Taxonomy" id="1314786"/>
    <lineage>
        <taxon>Eukaryota</taxon>
        <taxon>Fungi</taxon>
        <taxon>Dikarya</taxon>
        <taxon>Ascomycota</taxon>
        <taxon>Pezizomycotina</taxon>
        <taxon>Dothideomycetes</taxon>
        <taxon>Dothideomycetidae</taxon>
        <taxon>Mycosphaerellales</taxon>
        <taxon>Dissoconiaceae</taxon>
        <taxon>Dissoconium</taxon>
    </lineage>
</organism>
<gene>
    <name evidence="5" type="ORF">K489DRAFT_388533</name>
</gene>
<evidence type="ECO:0000313" key="4">
    <source>
        <dbReference type="Proteomes" id="UP000504637"/>
    </source>
</evidence>
<dbReference type="GeneID" id="54364223"/>
<dbReference type="Pfam" id="PF01205">
    <property type="entry name" value="Impact_N"/>
    <property type="match status" value="1"/>
</dbReference>
<dbReference type="SUPFAM" id="SSF54211">
    <property type="entry name" value="Ribosomal protein S5 domain 2-like"/>
    <property type="match status" value="1"/>
</dbReference>
<dbReference type="GO" id="GO:0005737">
    <property type="term" value="C:cytoplasm"/>
    <property type="evidence" value="ECO:0007669"/>
    <property type="project" value="TreeGrafter"/>
</dbReference>
<dbReference type="InterPro" id="IPR036956">
    <property type="entry name" value="Impact_N_sf"/>
</dbReference>